<evidence type="ECO:0000313" key="2">
    <source>
        <dbReference type="Proteomes" id="UP000570514"/>
    </source>
</evidence>
<proteinExistence type="predicted"/>
<comment type="caution">
    <text evidence="1">The sequence shown here is derived from an EMBL/GenBank/DDBJ whole genome shotgun (WGS) entry which is preliminary data.</text>
</comment>
<accession>A0A846MTN1</accession>
<protein>
    <submittedName>
        <fullName evidence="1">Uncharacterized protein</fullName>
    </submittedName>
</protein>
<dbReference type="RefSeq" id="WP_167079826.1">
    <property type="nucleotide sequence ID" value="NZ_BAAADC010000001.1"/>
</dbReference>
<sequence>MFRANFESAAERAWKHHFAQTLFEAFCASGMERALAIEDAYAHADAQYLVRGLKSPEDEARSSLLWIRDEEAGLHATGTDTTTQSQSNGTHPK</sequence>
<gene>
    <name evidence="1" type="ORF">FHS83_000112</name>
</gene>
<evidence type="ECO:0000313" key="1">
    <source>
        <dbReference type="EMBL" id="NIK86794.1"/>
    </source>
</evidence>
<dbReference type="Proteomes" id="UP000570514">
    <property type="component" value="Unassembled WGS sequence"/>
</dbReference>
<dbReference type="AlphaFoldDB" id="A0A846MTN1"/>
<organism evidence="1 2">
    <name type="scientific">Rhizomicrobium palustre</name>
    <dbReference type="NCBI Taxonomy" id="189966"/>
    <lineage>
        <taxon>Bacteria</taxon>
        <taxon>Pseudomonadati</taxon>
        <taxon>Pseudomonadota</taxon>
        <taxon>Alphaproteobacteria</taxon>
        <taxon>Micropepsales</taxon>
        <taxon>Micropepsaceae</taxon>
        <taxon>Rhizomicrobium</taxon>
    </lineage>
</organism>
<name>A0A846MTN1_9PROT</name>
<reference evidence="1 2" key="1">
    <citation type="submission" date="2020-03" db="EMBL/GenBank/DDBJ databases">
        <title>Genomic Encyclopedia of Type Strains, Phase IV (KMG-IV): sequencing the most valuable type-strain genomes for metagenomic binning, comparative biology and taxonomic classification.</title>
        <authorList>
            <person name="Goeker M."/>
        </authorList>
    </citation>
    <scope>NUCLEOTIDE SEQUENCE [LARGE SCALE GENOMIC DNA]</scope>
    <source>
        <strain evidence="1 2">DSM 19867</strain>
    </source>
</reference>
<keyword evidence="2" id="KW-1185">Reference proteome</keyword>
<dbReference type="EMBL" id="JAASRM010000001">
    <property type="protein sequence ID" value="NIK86794.1"/>
    <property type="molecule type" value="Genomic_DNA"/>
</dbReference>